<dbReference type="NCBIfam" id="NF006169">
    <property type="entry name" value="PRK08310.1"/>
    <property type="match status" value="1"/>
</dbReference>
<keyword evidence="4" id="KW-1185">Reference proteome</keyword>
<dbReference type="Gene3D" id="3.90.1300.10">
    <property type="entry name" value="Amidase signature (AS) domain"/>
    <property type="match status" value="1"/>
</dbReference>
<dbReference type="Proteomes" id="UP000199318">
    <property type="component" value="Unassembled WGS sequence"/>
</dbReference>
<dbReference type="Pfam" id="PF01425">
    <property type="entry name" value="Amidase"/>
    <property type="match status" value="1"/>
</dbReference>
<dbReference type="EMBL" id="FOGV01000009">
    <property type="protein sequence ID" value="SER93123.1"/>
    <property type="molecule type" value="Genomic_DNA"/>
</dbReference>
<evidence type="ECO:0000256" key="1">
    <source>
        <dbReference type="SAM" id="MobiDB-lite"/>
    </source>
</evidence>
<dbReference type="SUPFAM" id="SSF75304">
    <property type="entry name" value="Amidase signature (AS) enzymes"/>
    <property type="match status" value="1"/>
</dbReference>
<gene>
    <name evidence="3" type="ORF">SAMN05444126_10923</name>
</gene>
<dbReference type="InterPro" id="IPR036928">
    <property type="entry name" value="AS_sf"/>
</dbReference>
<protein>
    <submittedName>
        <fullName evidence="3">Amidase</fullName>
    </submittedName>
</protein>
<feature type="compositionally biased region" description="Low complexity" evidence="1">
    <location>
        <begin position="101"/>
        <end position="114"/>
    </location>
</feature>
<sequence>MDKFDKAFVHPDWSAVPTGFGCLSGKSFAIKDVFYLSGRTNTAGNPDWYNTHLPAESTAPVIQRLLDEGALLQGLTVTDELMYSLQGENAHYGTPPHPTDPTRTPGGSSSGSASAAARGLRAFTIGTDTGGSVRIPAAYCGLYGMRPTHGSLPMDGVIPLAPSFDTVGWMSASQETFIDVGRALFNSTQPAQGPFHSIKLAEDAFSLCESDVKTALSEWLSTHIPGSPQRVTIAGEGLAYWAEIFRIIQGKEIWEEHGGWVTRTEPNFGPGIRERFETAAKINTEESASAANERQRFRANMLALLGENNLLVLPTVPGCAPKIGLTGSAADNQRKKTMQLSCIAGLAGLPQVTLPVPLEGNLFAGLSVIAPPGRDLDLLEWLAANLDK</sequence>
<evidence type="ECO:0000313" key="4">
    <source>
        <dbReference type="Proteomes" id="UP000199318"/>
    </source>
</evidence>
<feature type="domain" description="Amidase" evidence="2">
    <location>
        <begin position="21"/>
        <end position="186"/>
    </location>
</feature>
<accession>A0A1H9T919</accession>
<dbReference type="RefSeq" id="WP_093072638.1">
    <property type="nucleotide sequence ID" value="NZ_FOGV01000009.1"/>
</dbReference>
<comment type="caution">
    <text evidence="3">The sequence shown here is derived from an EMBL/GenBank/DDBJ whole genome shotgun (WGS) entry which is preliminary data.</text>
</comment>
<dbReference type="PANTHER" id="PTHR46310:SF7">
    <property type="entry name" value="AMIDASE 1"/>
    <property type="match status" value="1"/>
</dbReference>
<evidence type="ECO:0000259" key="2">
    <source>
        <dbReference type="Pfam" id="PF01425"/>
    </source>
</evidence>
<dbReference type="InterPro" id="IPR023631">
    <property type="entry name" value="Amidase_dom"/>
</dbReference>
<dbReference type="OrthoDB" id="9811471at2"/>
<proteinExistence type="predicted"/>
<organism evidence="3 4">
    <name type="scientific">Salisediminibacterium halotolerans</name>
    <dbReference type="NCBI Taxonomy" id="517425"/>
    <lineage>
        <taxon>Bacteria</taxon>
        <taxon>Bacillati</taxon>
        <taxon>Bacillota</taxon>
        <taxon>Bacilli</taxon>
        <taxon>Bacillales</taxon>
        <taxon>Bacillaceae</taxon>
        <taxon>Salisediminibacterium</taxon>
    </lineage>
</organism>
<dbReference type="STRING" id="1464123.SAMN05444126_10923"/>
<dbReference type="PANTHER" id="PTHR46310">
    <property type="entry name" value="AMIDASE 1"/>
    <property type="match status" value="1"/>
</dbReference>
<dbReference type="AlphaFoldDB" id="A0A1H9T919"/>
<reference evidence="4" key="1">
    <citation type="submission" date="2016-10" db="EMBL/GenBank/DDBJ databases">
        <authorList>
            <person name="de Groot N.N."/>
        </authorList>
    </citation>
    <scope>NUCLEOTIDE SEQUENCE [LARGE SCALE GENOMIC DNA]</scope>
    <source>
        <strain evidence="4">10nlg</strain>
    </source>
</reference>
<feature type="region of interest" description="Disordered" evidence="1">
    <location>
        <begin position="88"/>
        <end position="114"/>
    </location>
</feature>
<name>A0A1H9T919_9BACI</name>
<evidence type="ECO:0000313" key="3">
    <source>
        <dbReference type="EMBL" id="SER93123.1"/>
    </source>
</evidence>